<dbReference type="EMBL" id="JAUMVS010000116">
    <property type="protein sequence ID" value="MDO4842212.1"/>
    <property type="molecule type" value="Genomic_DNA"/>
</dbReference>
<dbReference type="AlphaFoldDB" id="A0AA43RI29"/>
<dbReference type="InterPro" id="IPR013685">
    <property type="entry name" value="POTRA_FtsQ_type"/>
</dbReference>
<gene>
    <name evidence="10" type="ORF">Q3982_05995</name>
</gene>
<dbReference type="InterPro" id="IPR005548">
    <property type="entry name" value="Cell_div_FtsQ/DivIB_C"/>
</dbReference>
<feature type="domain" description="POTRA" evidence="9">
    <location>
        <begin position="6"/>
        <end position="74"/>
    </location>
</feature>
<keyword evidence="8" id="KW-0131">Cell cycle</keyword>
<dbReference type="PANTHER" id="PTHR35851">
    <property type="entry name" value="CELL DIVISION PROTEIN FTSQ"/>
    <property type="match status" value="1"/>
</dbReference>
<dbReference type="Pfam" id="PF03799">
    <property type="entry name" value="FtsQ_DivIB_C"/>
    <property type="match status" value="1"/>
</dbReference>
<keyword evidence="3" id="KW-0997">Cell inner membrane</keyword>
<keyword evidence="2" id="KW-1003">Cell membrane</keyword>
<comment type="caution">
    <text evidence="10">The sequence shown here is derived from an EMBL/GenBank/DDBJ whole genome shotgun (WGS) entry which is preliminary data.</text>
</comment>
<reference evidence="10" key="1">
    <citation type="submission" date="2023-07" db="EMBL/GenBank/DDBJ databases">
        <title>Between Cages and Wild: Unraveling the Impact of Captivity on Animal Microbiomes and Antimicrobial Resistance.</title>
        <authorList>
            <person name="Schmartz G.P."/>
            <person name="Rehner J."/>
            <person name="Schuff M.J."/>
            <person name="Becker S.L."/>
            <person name="Kravczyk M."/>
            <person name="Gurevich A."/>
            <person name="Francke R."/>
            <person name="Mueller R."/>
            <person name="Keller V."/>
            <person name="Keller A."/>
        </authorList>
    </citation>
    <scope>NUCLEOTIDE SEQUENCE</scope>
    <source>
        <strain evidence="10">S12M_St_49</strain>
    </source>
</reference>
<evidence type="ECO:0000256" key="1">
    <source>
        <dbReference type="ARBA" id="ARBA00004370"/>
    </source>
</evidence>
<dbReference type="GO" id="GO:0090529">
    <property type="term" value="P:cell septum assembly"/>
    <property type="evidence" value="ECO:0007669"/>
    <property type="project" value="InterPro"/>
</dbReference>
<evidence type="ECO:0000256" key="6">
    <source>
        <dbReference type="ARBA" id="ARBA00022989"/>
    </source>
</evidence>
<accession>A0AA43RI29</accession>
<keyword evidence="6" id="KW-1133">Transmembrane helix</keyword>
<feature type="non-terminal residue" evidence="10">
    <location>
        <position position="1"/>
    </location>
</feature>
<sequence length="231" mass="25341">ANSDYLKITEVEYVGTDHLTEAECKALAPSPEGQNLLTFDAGKIESGFKRDSWVESVSFNRVFPNKLQIVVKERKIGAVVEFNSGANQIAQSWIITLDGMWIMAIPNQDSDTGKQISQNIYTDADSAVHIKDCPNGIAPEIGGKCSDETVLNALAILNGFSTDLKDQVKSISASNINATTLRLTNNIEIAFGSAENVRDKERIAKGIMEENDKVVYINVRSTDRPTWRSAS</sequence>
<evidence type="ECO:0000256" key="4">
    <source>
        <dbReference type="ARBA" id="ARBA00022618"/>
    </source>
</evidence>
<dbReference type="InterPro" id="IPR026579">
    <property type="entry name" value="FtsQ"/>
</dbReference>
<keyword evidence="7" id="KW-0472">Membrane</keyword>
<keyword evidence="4" id="KW-0132">Cell division</keyword>
<dbReference type="Pfam" id="PF08478">
    <property type="entry name" value="POTRA_1"/>
    <property type="match status" value="1"/>
</dbReference>
<dbReference type="PANTHER" id="PTHR35851:SF1">
    <property type="entry name" value="CELL DIVISION PROTEIN FTSQ"/>
    <property type="match status" value="1"/>
</dbReference>
<evidence type="ECO:0000256" key="8">
    <source>
        <dbReference type="ARBA" id="ARBA00023306"/>
    </source>
</evidence>
<evidence type="ECO:0000259" key="9">
    <source>
        <dbReference type="PROSITE" id="PS51779"/>
    </source>
</evidence>
<evidence type="ECO:0000256" key="2">
    <source>
        <dbReference type="ARBA" id="ARBA00022475"/>
    </source>
</evidence>
<evidence type="ECO:0000313" key="11">
    <source>
        <dbReference type="Proteomes" id="UP001168575"/>
    </source>
</evidence>
<evidence type="ECO:0000256" key="7">
    <source>
        <dbReference type="ARBA" id="ARBA00023136"/>
    </source>
</evidence>
<dbReference type="Gene3D" id="3.10.20.310">
    <property type="entry name" value="membrane protein fhac"/>
    <property type="match status" value="1"/>
</dbReference>
<proteinExistence type="predicted"/>
<evidence type="ECO:0000256" key="5">
    <source>
        <dbReference type="ARBA" id="ARBA00022692"/>
    </source>
</evidence>
<evidence type="ECO:0000256" key="3">
    <source>
        <dbReference type="ARBA" id="ARBA00022519"/>
    </source>
</evidence>
<dbReference type="GO" id="GO:0016020">
    <property type="term" value="C:membrane"/>
    <property type="evidence" value="ECO:0007669"/>
    <property type="project" value="UniProtKB-SubCell"/>
</dbReference>
<dbReference type="InterPro" id="IPR034746">
    <property type="entry name" value="POTRA"/>
</dbReference>
<dbReference type="PROSITE" id="PS51779">
    <property type="entry name" value="POTRA"/>
    <property type="match status" value="1"/>
</dbReference>
<keyword evidence="11" id="KW-1185">Reference proteome</keyword>
<evidence type="ECO:0000313" key="10">
    <source>
        <dbReference type="EMBL" id="MDO4842212.1"/>
    </source>
</evidence>
<keyword evidence="5" id="KW-0812">Transmembrane</keyword>
<protein>
    <submittedName>
        <fullName evidence="10">FtsQ-type POTRA domain-containing protein</fullName>
    </submittedName>
</protein>
<organism evidence="10 11">
    <name type="scientific">Phoenicibacter congonensis</name>
    <dbReference type="NCBI Taxonomy" id="1944646"/>
    <lineage>
        <taxon>Bacteria</taxon>
        <taxon>Bacillati</taxon>
        <taxon>Actinomycetota</taxon>
        <taxon>Coriobacteriia</taxon>
        <taxon>Eggerthellales</taxon>
        <taxon>Eggerthellaceae</taxon>
        <taxon>Phoenicibacter</taxon>
    </lineage>
</organism>
<dbReference type="Proteomes" id="UP001168575">
    <property type="component" value="Unassembled WGS sequence"/>
</dbReference>
<comment type="subcellular location">
    <subcellularLocation>
        <location evidence="1">Membrane</location>
    </subcellularLocation>
</comment>
<name>A0AA43RI29_9ACTN</name>